<dbReference type="Gene3D" id="3.40.50.1000">
    <property type="entry name" value="HAD superfamily/HAD-like"/>
    <property type="match status" value="1"/>
</dbReference>
<dbReference type="EMBL" id="CP022022">
    <property type="protein sequence ID" value="ASF41599.1"/>
    <property type="molecule type" value="Genomic_DNA"/>
</dbReference>
<dbReference type="AlphaFoldDB" id="A0A1Z4BK10"/>
<accession>A0A1Z4BK10</accession>
<evidence type="ECO:0000313" key="1">
    <source>
        <dbReference type="EMBL" id="ASF41599.1"/>
    </source>
</evidence>
<sequence>MQISFDLDGTLIPYNNEFPTEKRSWWAKLLGIEPIRKGTKTLIKTLQSQGNIVHIYTTSLRSKPHIRRIFRYYGIKIGKIITQKENEHTLQSLKINASKYPKAFGFDLHIDDTQGVQSEAEQYDFKVIIISPTDIFWIEKILKLL</sequence>
<dbReference type="KEGG" id="capn:CBG49_00025"/>
<dbReference type="InterPro" id="IPR036412">
    <property type="entry name" value="HAD-like_sf"/>
</dbReference>
<evidence type="ECO:0000313" key="2">
    <source>
        <dbReference type="Proteomes" id="UP000197007"/>
    </source>
</evidence>
<dbReference type="SUPFAM" id="SSF56784">
    <property type="entry name" value="HAD-like"/>
    <property type="match status" value="1"/>
</dbReference>
<reference evidence="2" key="1">
    <citation type="submission" date="2017-06" db="EMBL/GenBank/DDBJ databases">
        <title>Complete genome sequence of Capnocytophaga sp. KCOM 1579 (=ChDC OS43) isolated from a human refractory periapical abscess lesion.</title>
        <authorList>
            <person name="Kook J.-K."/>
            <person name="Park S.-N."/>
            <person name="Lim Y.K."/>
            <person name="Roh H."/>
        </authorList>
    </citation>
    <scope>NUCLEOTIDE SEQUENCE [LARGE SCALE GENOMIC DNA]</scope>
    <source>
        <strain evidence="2">ChDC OS43</strain>
    </source>
</reference>
<dbReference type="Proteomes" id="UP000197007">
    <property type="component" value="Chromosome"/>
</dbReference>
<proteinExistence type="predicted"/>
<keyword evidence="2" id="KW-1185">Reference proteome</keyword>
<evidence type="ECO:0008006" key="3">
    <source>
        <dbReference type="Google" id="ProtNLM"/>
    </source>
</evidence>
<protein>
    <recommendedName>
        <fullName evidence="3">HAD family hydrolase</fullName>
    </recommendedName>
</protein>
<dbReference type="InterPro" id="IPR023214">
    <property type="entry name" value="HAD_sf"/>
</dbReference>
<name>A0A1Z4BK10_9FLAO</name>
<dbReference type="RefSeq" id="WP_088592835.1">
    <property type="nucleotide sequence ID" value="NZ_CP022022.1"/>
</dbReference>
<organism evidence="1 2">
    <name type="scientific">Capnocytophaga endodontalis</name>
    <dbReference type="NCBI Taxonomy" id="2708117"/>
    <lineage>
        <taxon>Bacteria</taxon>
        <taxon>Pseudomonadati</taxon>
        <taxon>Bacteroidota</taxon>
        <taxon>Flavobacteriia</taxon>
        <taxon>Flavobacteriales</taxon>
        <taxon>Flavobacteriaceae</taxon>
        <taxon>Capnocytophaga</taxon>
    </lineage>
</organism>
<gene>
    <name evidence="1" type="ORF">CBG49_00025</name>
</gene>